<evidence type="ECO:0000313" key="9">
    <source>
        <dbReference type="Proteomes" id="UP001230268"/>
    </source>
</evidence>
<keyword evidence="5 7" id="KW-0472">Membrane</keyword>
<evidence type="ECO:0000256" key="4">
    <source>
        <dbReference type="ARBA" id="ARBA00022989"/>
    </source>
</evidence>
<evidence type="ECO:0008006" key="10">
    <source>
        <dbReference type="Google" id="ProtNLM"/>
    </source>
</evidence>
<comment type="similarity">
    <text evidence="2 6">Belongs to the DP1 family.</text>
</comment>
<keyword evidence="9" id="KW-1185">Reference proteome</keyword>
<dbReference type="Proteomes" id="UP001230268">
    <property type="component" value="Unassembled WGS sequence"/>
</dbReference>
<proteinExistence type="inferred from homology"/>
<comment type="subcellular location">
    <subcellularLocation>
        <location evidence="1 6">Membrane</location>
        <topology evidence="1 6">Multi-pass membrane protein</topology>
    </subcellularLocation>
</comment>
<keyword evidence="4 7" id="KW-1133">Transmembrane helix</keyword>
<dbReference type="InterPro" id="IPR004345">
    <property type="entry name" value="TB2_DP1_HVA22"/>
</dbReference>
<dbReference type="PANTHER" id="PTHR12300">
    <property type="entry name" value="HVA22-LIKE PROTEINS"/>
    <property type="match status" value="1"/>
</dbReference>
<feature type="transmembrane region" description="Helical" evidence="7">
    <location>
        <begin position="186"/>
        <end position="206"/>
    </location>
</feature>
<evidence type="ECO:0000256" key="6">
    <source>
        <dbReference type="RuleBase" id="RU362006"/>
    </source>
</evidence>
<dbReference type="GO" id="GO:0016020">
    <property type="term" value="C:membrane"/>
    <property type="evidence" value="ECO:0007669"/>
    <property type="project" value="UniProtKB-SubCell"/>
</dbReference>
<evidence type="ECO:0000256" key="1">
    <source>
        <dbReference type="ARBA" id="ARBA00004141"/>
    </source>
</evidence>
<gene>
    <name evidence="8" type="ORF">BgAZ_208540</name>
</gene>
<evidence type="ECO:0000256" key="3">
    <source>
        <dbReference type="ARBA" id="ARBA00022692"/>
    </source>
</evidence>
<dbReference type="Pfam" id="PF03134">
    <property type="entry name" value="TB2_DP1_HVA22"/>
    <property type="match status" value="1"/>
</dbReference>
<name>A0AAD8PEN7_BABGI</name>
<dbReference type="AlphaFoldDB" id="A0AAD8PEN7"/>
<feature type="transmembrane region" description="Helical" evidence="7">
    <location>
        <begin position="61"/>
        <end position="91"/>
    </location>
</feature>
<evidence type="ECO:0000256" key="2">
    <source>
        <dbReference type="ARBA" id="ARBA00008573"/>
    </source>
</evidence>
<dbReference type="EMBL" id="JAVEPI010000002">
    <property type="protein sequence ID" value="KAK1443978.1"/>
    <property type="molecule type" value="Genomic_DNA"/>
</dbReference>
<evidence type="ECO:0000256" key="7">
    <source>
        <dbReference type="SAM" id="Phobius"/>
    </source>
</evidence>
<dbReference type="PANTHER" id="PTHR12300:SF161">
    <property type="entry name" value="RECEPTOR EXPRESSION-ENHANCING PROTEIN"/>
    <property type="match status" value="1"/>
</dbReference>
<evidence type="ECO:0000256" key="5">
    <source>
        <dbReference type="ARBA" id="ARBA00023136"/>
    </source>
</evidence>
<keyword evidence="3 7" id="KW-0812">Transmembrane</keyword>
<accession>A0AAD8PEN7</accession>
<reference evidence="8" key="1">
    <citation type="submission" date="2023-08" db="EMBL/GenBank/DDBJ databases">
        <title>Draft sequence of the Babesia gibsoni genome.</title>
        <authorList>
            <person name="Yamagishi J.Y."/>
            <person name="Xuan X.X."/>
        </authorList>
    </citation>
    <scope>NUCLEOTIDE SEQUENCE</scope>
    <source>
        <strain evidence="8">Azabu</strain>
    </source>
</reference>
<organism evidence="8 9">
    <name type="scientific">Babesia gibsoni</name>
    <dbReference type="NCBI Taxonomy" id="33632"/>
    <lineage>
        <taxon>Eukaryota</taxon>
        <taxon>Sar</taxon>
        <taxon>Alveolata</taxon>
        <taxon>Apicomplexa</taxon>
        <taxon>Aconoidasida</taxon>
        <taxon>Piroplasmida</taxon>
        <taxon>Babesiidae</taxon>
        <taxon>Babesia</taxon>
    </lineage>
</organism>
<protein>
    <recommendedName>
        <fullName evidence="10">HVA22-like protein</fullName>
    </recommendedName>
</protein>
<evidence type="ECO:0000313" key="8">
    <source>
        <dbReference type="EMBL" id="KAK1443978.1"/>
    </source>
</evidence>
<sequence length="267" mass="30436">MEQMEPKENVDTEEHDGLTLSMCVRDGQIDWHLVMDYLDIQARAFPLIGSFSRIVRIPPGVVLLGMLLVLLILVACGKSTSILCDIVGLLYPGYKTYKVIKHFEGSPSIRRAATAELTGAIGIDGSDPDEQLKFWAKYWIVYSLSYVLKYPIIAFFFWFPFLDLFKLFLTVALFHPRLRVRLIHYFNMYSQGAELVFNVFLFPFLLQYEKQIDSAIDYLEAKVGTFVGNAYGQSFEDRVKRQLASKLATAEAYVRAPTQMLKAGKLS</sequence>
<comment type="caution">
    <text evidence="8">The sequence shown here is derived from an EMBL/GenBank/DDBJ whole genome shotgun (WGS) entry which is preliminary data.</text>
</comment>